<name>A0AB72X0M9_9RALS</name>
<dbReference type="AlphaFoldDB" id="A0AB72X0M9"/>
<dbReference type="EMBL" id="CATWHI010000001">
    <property type="protein sequence ID" value="CAJ0735040.1"/>
    <property type="molecule type" value="Genomic_DNA"/>
</dbReference>
<evidence type="ECO:0000313" key="2">
    <source>
        <dbReference type="Proteomes" id="UP001189225"/>
    </source>
</evidence>
<sequence length="204" mass="23150">MTLKHTDRLQPQLHKWFPLIALLLSVLASPVWADYTVDFVRISCIPEAQFLDIEYRGIHNPAITALTENGTVRPDVLARHGFFSPNKLSYECSLPDSKYTIIATQAGWSERGMCGAAPEIFLSLQRNGEPLLERVVFGSSCFGNPSVTRITIEDGRQGWYSREAEVCLARGTDETAAKCVWFFEDYSDFKKFPVRQDDIQRLLQ</sequence>
<comment type="caution">
    <text evidence="1">The sequence shown here is derived from an EMBL/GenBank/DDBJ whole genome shotgun (WGS) entry which is preliminary data.</text>
</comment>
<evidence type="ECO:0000313" key="1">
    <source>
        <dbReference type="EMBL" id="CAJ0735040.1"/>
    </source>
</evidence>
<gene>
    <name evidence="1" type="ORF">R16034_00069</name>
</gene>
<proteinExistence type="predicted"/>
<accession>A0AB72X0M9</accession>
<protein>
    <submittedName>
        <fullName evidence="1">Uncharacterized protein</fullName>
    </submittedName>
</protein>
<keyword evidence="2" id="KW-1185">Reference proteome</keyword>
<dbReference type="Proteomes" id="UP001189225">
    <property type="component" value="Unassembled WGS sequence"/>
</dbReference>
<organism evidence="1 2">
    <name type="scientific">Ralstonia edaphi</name>
    <dbReference type="NCBI Taxonomy" id="3058599"/>
    <lineage>
        <taxon>Bacteria</taxon>
        <taxon>Pseudomonadati</taxon>
        <taxon>Pseudomonadota</taxon>
        <taxon>Betaproteobacteria</taxon>
        <taxon>Burkholderiales</taxon>
        <taxon>Burkholderiaceae</taxon>
        <taxon>Ralstonia</taxon>
    </lineage>
</organism>
<dbReference type="RefSeq" id="WP_316897895.1">
    <property type="nucleotide sequence ID" value="NZ_CATWHI010000001.1"/>
</dbReference>
<reference evidence="1 2" key="1">
    <citation type="submission" date="2023-07" db="EMBL/GenBank/DDBJ databases">
        <authorList>
            <person name="Peeters C."/>
        </authorList>
    </citation>
    <scope>NUCLEOTIDE SEQUENCE [LARGE SCALE GENOMIC DNA]</scope>
    <source>
        <strain evidence="1 2">R-16034</strain>
    </source>
</reference>